<dbReference type="SUPFAM" id="SSF47923">
    <property type="entry name" value="Ypt/Rab-GAP domain of gyp1p"/>
    <property type="match status" value="3"/>
</dbReference>
<feature type="compositionally biased region" description="Polar residues" evidence="3">
    <location>
        <begin position="258"/>
        <end position="267"/>
    </location>
</feature>
<dbReference type="PANTHER" id="PTHR22957:SF502">
    <property type="entry name" value="SMALL G PROTEIN SIGNALING MODULATOR 2-RELATED"/>
    <property type="match status" value="1"/>
</dbReference>
<comment type="similarity">
    <text evidence="2">Belongs to the RUTBC family.</text>
</comment>
<feature type="domain" description="Rab-GAP TBC" evidence="4">
    <location>
        <begin position="744"/>
        <end position="1229"/>
    </location>
</feature>
<dbReference type="Gene3D" id="1.10.472.80">
    <property type="entry name" value="Ypt/Rab-GAP domain of gyp1p, domain 3"/>
    <property type="match status" value="1"/>
</dbReference>
<sequence length="1229" mass="136572">MRFGLIQRKPVLFTREPPSYGLLKEVAKFLPEAKEVLKRVQELDEVESGVGGYGNAFSSSSTNHLDFARRGSLRGSGGIHRCTWIRVALFQKTLGKIADYLVHNALTYYERVSILAHPFDGQLFADLLRCVPYNLTFEGECIEICEGQICLLMPSYLPKTIEICLQYKFLDCSWVVNLIGGPCTHEYTHIRTSDHLWTDPSAGELMQRKMIYCAGVHNEHPVHTDFQINKFESVGTPHQSKKRLRPRLSLDSGIGVPSSITSSHQQSTGGGGGGGFFLHTGTDPISPASLLYQVYSPSTSDSGGSWTNEAAGTERCAEEKFSFDGSSIDEEPQYPDNHDHHHSHASFCSEVLVQKLTQAKDYVESLHQNERAPLVYGKNNVIVQPNMSSTRISGYLSVHKSGTDKLPGLQLKWAPNRAMSMPQGGEEANKNVLARGGARSHRNADEGTKSILHESCVNYWDFALDIDFTTVVYIHCHRHHFDGDGGSVVLVRTDGVLYPPLIFPAFSQVTSFMQCLETHLAPGATLTPRIEDFDWDDSSDNLKDISPKSAFSDGKFEIETASSSELTSSPSSTLPTHFCFRIDTVRLPPTTKQESAFRLFASLRGSARLKTLSMENLAASDAVDKPPPPVDPPQKSPISALDAFSNTFNTMQHQILARVFYGWLTYTRSIILIRNKLHTLVYPRCIMPKPPPIDPKPLTAEFWQKVRSSGGKVSSLWHLVTGLLRGVGVTAHIRELYERIYFGGCDPDLRREVWPFLLGHYPWSASPAEIEDIDRRTHLAYERSVSEWLAAEAIIIQQHRLQRHRNETEAQKATNLSSFVHPDHRPATKSRASSAHHGFIGPEKQTVEEYLSSLPYFFPMYIVTLLANGLPPLPSKPAVKRLVLKSEAGCGGRSSVDMTDEGTEDYTLTTTDDDDAVEVATTMTLQRRLAIARAHSCPNTPRTPNAGSALIRGSMSSAITQSTDKDFEDVFEPTNFPANRSNGQVLPPARERKRSRYSRAEISGSSYSVRAVPDYSVCLLARSCIFGDDAKTSSDQAGGLCVASLDLSSNLYRLRTIMCTWIWQHMETGYVQGMCDLLAPLLVVLDDEALAHACFSQLMTTMLANFPLPSSSSILSSGSAAAAGVVLPHLLEPVVFERAPNHCYEFTRPMTQQQLSLRESHDAINGETSVPLTDLASIGSSRISRQFQSLRSLIEVLDPVLAEHMHLNEDNSHLYFYRWLLLDFKRGKL</sequence>
<evidence type="ECO:0000313" key="5">
    <source>
        <dbReference type="EMBL" id="VDD82638.1"/>
    </source>
</evidence>
<dbReference type="InterPro" id="IPR004012">
    <property type="entry name" value="Run_dom"/>
</dbReference>
<dbReference type="GO" id="GO:0005096">
    <property type="term" value="F:GTPase activator activity"/>
    <property type="evidence" value="ECO:0007669"/>
    <property type="project" value="UniProtKB-KW"/>
</dbReference>
<dbReference type="AlphaFoldDB" id="A0A3P6HV05"/>
<dbReference type="STRING" id="53468.A0A3P6HV05"/>
<dbReference type="Pfam" id="PF02759">
    <property type="entry name" value="RUN"/>
    <property type="match status" value="1"/>
</dbReference>
<dbReference type="SUPFAM" id="SSF140741">
    <property type="entry name" value="RUN domain-like"/>
    <property type="match status" value="1"/>
</dbReference>
<evidence type="ECO:0000313" key="6">
    <source>
        <dbReference type="Proteomes" id="UP000267029"/>
    </source>
</evidence>
<dbReference type="InterPro" id="IPR037213">
    <property type="entry name" value="Run_dom_sf"/>
</dbReference>
<name>A0A3P6HV05_MESCO</name>
<dbReference type="PANTHER" id="PTHR22957">
    <property type="entry name" value="TBC1 DOMAIN FAMILY MEMBER GTPASE-ACTIVATING PROTEIN"/>
    <property type="match status" value="1"/>
</dbReference>
<dbReference type="GO" id="GO:0031410">
    <property type="term" value="C:cytoplasmic vesicle"/>
    <property type="evidence" value="ECO:0007669"/>
    <property type="project" value="UniProtKB-ARBA"/>
</dbReference>
<dbReference type="PROSITE" id="PS50086">
    <property type="entry name" value="TBC_RABGAP"/>
    <property type="match status" value="1"/>
</dbReference>
<evidence type="ECO:0000256" key="3">
    <source>
        <dbReference type="SAM" id="MobiDB-lite"/>
    </source>
</evidence>
<gene>
    <name evidence="5" type="ORF">MCOS_LOCUS8641</name>
</gene>
<dbReference type="InterPro" id="IPR035969">
    <property type="entry name" value="Rab-GAP_TBC_sf"/>
</dbReference>
<evidence type="ECO:0000259" key="4">
    <source>
        <dbReference type="PROSITE" id="PS50086"/>
    </source>
</evidence>
<reference evidence="5 6" key="1">
    <citation type="submission" date="2018-10" db="EMBL/GenBank/DDBJ databases">
        <authorList>
            <consortium name="Pathogen Informatics"/>
        </authorList>
    </citation>
    <scope>NUCLEOTIDE SEQUENCE [LARGE SCALE GENOMIC DNA]</scope>
</reference>
<accession>A0A3P6HV05</accession>
<dbReference type="Pfam" id="PF12068">
    <property type="entry name" value="PH_RBD"/>
    <property type="match status" value="1"/>
</dbReference>
<dbReference type="EMBL" id="UXSR01005548">
    <property type="protein sequence ID" value="VDD82638.1"/>
    <property type="molecule type" value="Genomic_DNA"/>
</dbReference>
<organism evidence="5 6">
    <name type="scientific">Mesocestoides corti</name>
    <name type="common">Flatworm</name>
    <dbReference type="NCBI Taxonomy" id="53468"/>
    <lineage>
        <taxon>Eukaryota</taxon>
        <taxon>Metazoa</taxon>
        <taxon>Spiralia</taxon>
        <taxon>Lophotrochozoa</taxon>
        <taxon>Platyhelminthes</taxon>
        <taxon>Cestoda</taxon>
        <taxon>Eucestoda</taxon>
        <taxon>Cyclophyllidea</taxon>
        <taxon>Mesocestoididae</taxon>
        <taxon>Mesocestoides</taxon>
    </lineage>
</organism>
<dbReference type="OrthoDB" id="10264062at2759"/>
<dbReference type="InterPro" id="IPR021935">
    <property type="entry name" value="SGSM1/2_RBD"/>
</dbReference>
<dbReference type="SMART" id="SM00164">
    <property type="entry name" value="TBC"/>
    <property type="match status" value="1"/>
</dbReference>
<proteinExistence type="inferred from homology"/>
<dbReference type="Gene3D" id="1.10.8.270">
    <property type="entry name" value="putative rabgap domain of human tbc1 domain family member 14 like domains"/>
    <property type="match status" value="1"/>
</dbReference>
<keyword evidence="1" id="KW-0343">GTPase activation</keyword>
<keyword evidence="6" id="KW-1185">Reference proteome</keyword>
<protein>
    <recommendedName>
        <fullName evidence="4">Rab-GAP TBC domain-containing protein</fullName>
    </recommendedName>
</protein>
<dbReference type="Pfam" id="PF00566">
    <property type="entry name" value="RabGAP-TBC"/>
    <property type="match status" value="1"/>
</dbReference>
<dbReference type="InterPro" id="IPR000195">
    <property type="entry name" value="Rab-GAP-TBC_dom"/>
</dbReference>
<dbReference type="Gene3D" id="1.20.58.900">
    <property type="match status" value="1"/>
</dbReference>
<evidence type="ECO:0000256" key="1">
    <source>
        <dbReference type="ARBA" id="ARBA00022468"/>
    </source>
</evidence>
<evidence type="ECO:0000256" key="2">
    <source>
        <dbReference type="ARBA" id="ARBA00034124"/>
    </source>
</evidence>
<feature type="region of interest" description="Disordered" evidence="3">
    <location>
        <begin position="255"/>
        <end position="279"/>
    </location>
</feature>
<dbReference type="Proteomes" id="UP000267029">
    <property type="component" value="Unassembled WGS sequence"/>
</dbReference>
<dbReference type="Gene3D" id="2.30.29.230">
    <property type="match status" value="1"/>
</dbReference>